<gene>
    <name evidence="1" type="ORF">KCV87_14005</name>
</gene>
<protein>
    <submittedName>
        <fullName evidence="1">Uncharacterized protein</fullName>
    </submittedName>
</protein>
<name>A0AA45R6H8_9PSEU</name>
<evidence type="ECO:0000313" key="1">
    <source>
        <dbReference type="EMBL" id="QUF07051.1"/>
    </source>
</evidence>
<accession>A0AA45R6H8</accession>
<evidence type="ECO:0000313" key="2">
    <source>
        <dbReference type="Proteomes" id="UP000677152"/>
    </source>
</evidence>
<dbReference type="AlphaFoldDB" id="A0AA45R6H8"/>
<reference evidence="1" key="1">
    <citation type="submission" date="2021-04" db="EMBL/GenBank/DDBJ databases">
        <title>Genomic sequence of Actinosynnema pretiosum subsp. pretiosum ATCC 31280 (C-14919).</title>
        <authorList>
            <person name="Bai L."/>
            <person name="Wang X."/>
            <person name="Xiao Y."/>
        </authorList>
    </citation>
    <scope>NUCLEOTIDE SEQUENCE</scope>
    <source>
        <strain evidence="1">ATCC 31280</strain>
    </source>
</reference>
<dbReference type="Proteomes" id="UP000677152">
    <property type="component" value="Chromosome"/>
</dbReference>
<proteinExistence type="predicted"/>
<sequence length="121" mass="12988">MSSEAGAGLGFDEETVVDMVVGNAPGLFAVVRGRGPGAGVEIVAWGLRLTGWLLVVDLADRVVRHFASLAEVEAGYRTTWQAITVPVEASTLFRTLLQDPTRLSQHWRSAALEQAIADNQV</sequence>
<dbReference type="EMBL" id="CP073249">
    <property type="protein sequence ID" value="QUF07051.1"/>
    <property type="molecule type" value="Genomic_DNA"/>
</dbReference>
<organism evidence="1 2">
    <name type="scientific">Actinosynnema pretiosum subsp. pretiosum</name>
    <dbReference type="NCBI Taxonomy" id="103721"/>
    <lineage>
        <taxon>Bacteria</taxon>
        <taxon>Bacillati</taxon>
        <taxon>Actinomycetota</taxon>
        <taxon>Actinomycetes</taxon>
        <taxon>Pseudonocardiales</taxon>
        <taxon>Pseudonocardiaceae</taxon>
        <taxon>Actinosynnema</taxon>
    </lineage>
</organism>